<reference evidence="3" key="1">
    <citation type="submission" date="2020-06" db="EMBL/GenBank/DDBJ databases">
        <authorList>
            <person name="Li T."/>
            <person name="Hu X."/>
            <person name="Zhang T."/>
            <person name="Song X."/>
            <person name="Zhang H."/>
            <person name="Dai N."/>
            <person name="Sheng W."/>
            <person name="Hou X."/>
            <person name="Wei L."/>
        </authorList>
    </citation>
    <scope>NUCLEOTIDE SEQUENCE</scope>
    <source>
        <strain evidence="3">KEN1</strain>
        <tissue evidence="3">Leaf</tissue>
    </source>
</reference>
<gene>
    <name evidence="3" type="ORF">Slati_1996400</name>
</gene>
<proteinExistence type="inferred from homology"/>
<evidence type="ECO:0000313" key="3">
    <source>
        <dbReference type="EMBL" id="KAL0442737.1"/>
    </source>
</evidence>
<organism evidence="3">
    <name type="scientific">Sesamum latifolium</name>
    <dbReference type="NCBI Taxonomy" id="2727402"/>
    <lineage>
        <taxon>Eukaryota</taxon>
        <taxon>Viridiplantae</taxon>
        <taxon>Streptophyta</taxon>
        <taxon>Embryophyta</taxon>
        <taxon>Tracheophyta</taxon>
        <taxon>Spermatophyta</taxon>
        <taxon>Magnoliopsida</taxon>
        <taxon>eudicotyledons</taxon>
        <taxon>Gunneridae</taxon>
        <taxon>Pentapetalae</taxon>
        <taxon>asterids</taxon>
        <taxon>lamiids</taxon>
        <taxon>Lamiales</taxon>
        <taxon>Pedaliaceae</taxon>
        <taxon>Sesamum</taxon>
    </lineage>
</organism>
<name>A0AAW2WLR8_9LAMI</name>
<feature type="region of interest" description="Disordered" evidence="2">
    <location>
        <begin position="38"/>
        <end position="67"/>
    </location>
</feature>
<dbReference type="Pfam" id="PF05564">
    <property type="entry name" value="Auxin_repressed"/>
    <property type="match status" value="1"/>
</dbReference>
<dbReference type="PANTHER" id="PTHR33565:SF2">
    <property type="entry name" value="DORMANCY-ASSOCIATED PROTEIN 1"/>
    <property type="match status" value="1"/>
</dbReference>
<dbReference type="AlphaFoldDB" id="A0AAW2WLR8"/>
<comment type="similarity">
    <text evidence="1">Belongs to the DRM1/ARP family.</text>
</comment>
<accession>A0AAW2WLR8</accession>
<dbReference type="EMBL" id="JACGWN010000007">
    <property type="protein sequence ID" value="KAL0442737.1"/>
    <property type="molecule type" value="Genomic_DNA"/>
</dbReference>
<reference evidence="3" key="2">
    <citation type="journal article" date="2024" name="Plant">
        <title>Genomic evolution and insights into agronomic trait innovations of Sesamum species.</title>
        <authorList>
            <person name="Miao H."/>
            <person name="Wang L."/>
            <person name="Qu L."/>
            <person name="Liu H."/>
            <person name="Sun Y."/>
            <person name="Le M."/>
            <person name="Wang Q."/>
            <person name="Wei S."/>
            <person name="Zheng Y."/>
            <person name="Lin W."/>
            <person name="Duan Y."/>
            <person name="Cao H."/>
            <person name="Xiong S."/>
            <person name="Wang X."/>
            <person name="Wei L."/>
            <person name="Li C."/>
            <person name="Ma Q."/>
            <person name="Ju M."/>
            <person name="Zhao R."/>
            <person name="Li G."/>
            <person name="Mu C."/>
            <person name="Tian Q."/>
            <person name="Mei H."/>
            <person name="Zhang T."/>
            <person name="Gao T."/>
            <person name="Zhang H."/>
        </authorList>
    </citation>
    <scope>NUCLEOTIDE SEQUENCE</scope>
    <source>
        <strain evidence="3">KEN1</strain>
    </source>
</reference>
<dbReference type="InterPro" id="IPR008406">
    <property type="entry name" value="DRM/ARP"/>
</dbReference>
<protein>
    <submittedName>
        <fullName evidence="3">Auxin-repressed protein</fullName>
    </submittedName>
</protein>
<sequence>MVLLDQLWDDVVAGPQPERGLKHLKKVFTTPLDVKDGGEGSIGKYQRSQSMPSSPTTPGTPTSPTMAAARRDNVWRSVFNPGSNLATKSVGSEYFDKPQPNSPTVYDWYTFDLIFSRFYTQIYISSLITSTSTYVIYMDCIGSGFTAGIPGADTAEEHVLDSPAVACA</sequence>
<dbReference type="PANTHER" id="PTHR33565">
    <property type="entry name" value="DORMANCY-ASSOCIATED PROTEIN 1"/>
    <property type="match status" value="1"/>
</dbReference>
<comment type="caution">
    <text evidence="3">The sequence shown here is derived from an EMBL/GenBank/DDBJ whole genome shotgun (WGS) entry which is preliminary data.</text>
</comment>
<evidence type="ECO:0000256" key="2">
    <source>
        <dbReference type="SAM" id="MobiDB-lite"/>
    </source>
</evidence>
<evidence type="ECO:0000256" key="1">
    <source>
        <dbReference type="ARBA" id="ARBA00010502"/>
    </source>
</evidence>
<feature type="compositionally biased region" description="Low complexity" evidence="2">
    <location>
        <begin position="48"/>
        <end position="65"/>
    </location>
</feature>